<dbReference type="PATRIC" id="fig|1307436.3.peg.4209"/>
<protein>
    <submittedName>
        <fullName evidence="2">Group II intron reverse transcriptase/maturase</fullName>
    </submittedName>
</protein>
<reference evidence="2 3" key="2">
    <citation type="journal article" date="2016" name="Sci. Rep.">
        <title>A novel serine protease, Sep1, from Bacillus firmus DS-1 has nematicidal activity and degrades multiple intestinal-associated nematode proteins.</title>
        <authorList>
            <person name="Geng C."/>
            <person name="Nie X."/>
            <person name="Tang Z."/>
            <person name="Zhang Y."/>
            <person name="Lin J."/>
            <person name="Sun M."/>
            <person name="Peng D."/>
        </authorList>
    </citation>
    <scope>NUCLEOTIDE SEQUENCE [LARGE SCALE GENOMIC DNA]</scope>
    <source>
        <strain evidence="2 3">DS1</strain>
    </source>
</reference>
<gene>
    <name evidence="2" type="ORF">PBF_19673</name>
</gene>
<dbReference type="RefSeq" id="WP_035332110.1">
    <property type="nucleotide sequence ID" value="NZ_APVL01000018.1"/>
</dbReference>
<comment type="caution">
    <text evidence="2">The sequence shown here is derived from an EMBL/GenBank/DDBJ whole genome shotgun (WGS) entry which is preliminary data.</text>
</comment>
<dbReference type="OrthoDB" id="9793236at2"/>
<name>W7LBE6_CYTFI</name>
<dbReference type="NCBIfam" id="TIGR04416">
    <property type="entry name" value="group_II_RT_mat"/>
    <property type="match status" value="1"/>
</dbReference>
<dbReference type="PANTHER" id="PTHR34047">
    <property type="entry name" value="NUCLEAR INTRON MATURASE 1, MITOCHONDRIAL-RELATED"/>
    <property type="match status" value="1"/>
</dbReference>
<reference evidence="3" key="1">
    <citation type="submission" date="2013-03" db="EMBL/GenBank/DDBJ databases">
        <title>Draft genome sequence of Bacillus firmus DS1.</title>
        <authorList>
            <person name="Peng D."/>
            <person name="Zhu L."/>
            <person name="Sun M."/>
        </authorList>
    </citation>
    <scope>NUCLEOTIDE SEQUENCE [LARGE SCALE GENOMIC DNA]</scope>
    <source>
        <strain evidence="3">DS1</strain>
    </source>
</reference>
<dbReference type="InterPro" id="IPR043502">
    <property type="entry name" value="DNA/RNA_pol_sf"/>
</dbReference>
<dbReference type="PANTHER" id="PTHR34047:SF8">
    <property type="entry name" value="PROTEIN YKFC"/>
    <property type="match status" value="1"/>
</dbReference>
<dbReference type="InterPro" id="IPR000477">
    <property type="entry name" value="RT_dom"/>
</dbReference>
<dbReference type="GO" id="GO:0003964">
    <property type="term" value="F:RNA-directed DNA polymerase activity"/>
    <property type="evidence" value="ECO:0007669"/>
    <property type="project" value="UniProtKB-KW"/>
</dbReference>
<proteinExistence type="predicted"/>
<dbReference type="CDD" id="cd01651">
    <property type="entry name" value="RT_G2_intron"/>
    <property type="match status" value="1"/>
</dbReference>
<dbReference type="Gene3D" id="1.10.30.50">
    <property type="match status" value="1"/>
</dbReference>
<organism evidence="2 3">
    <name type="scientific">Cytobacillus firmus DS1</name>
    <dbReference type="NCBI Taxonomy" id="1307436"/>
    <lineage>
        <taxon>Bacteria</taxon>
        <taxon>Bacillati</taxon>
        <taxon>Bacillota</taxon>
        <taxon>Bacilli</taxon>
        <taxon>Bacillales</taxon>
        <taxon>Bacillaceae</taxon>
        <taxon>Cytobacillus</taxon>
    </lineage>
</organism>
<dbReference type="EMBL" id="APVL01000018">
    <property type="protein sequence ID" value="EWG09349.1"/>
    <property type="molecule type" value="Genomic_DNA"/>
</dbReference>
<keyword evidence="2" id="KW-0695">RNA-directed DNA polymerase</keyword>
<evidence type="ECO:0000313" key="2">
    <source>
        <dbReference type="EMBL" id="EWG09349.1"/>
    </source>
</evidence>
<dbReference type="InterPro" id="IPR003615">
    <property type="entry name" value="HNH_nuc"/>
</dbReference>
<dbReference type="InterPro" id="IPR051083">
    <property type="entry name" value="GrpII_Intron_Splice-Mob/Def"/>
</dbReference>
<dbReference type="AlphaFoldDB" id="W7LBE6"/>
<dbReference type="Proteomes" id="UP000019270">
    <property type="component" value="Unassembled WGS sequence"/>
</dbReference>
<dbReference type="InterPro" id="IPR030931">
    <property type="entry name" value="Group_II_RT_mat"/>
</dbReference>
<sequence length="597" mass="69254">MSTKARAKQYYSFDEIQQTLYRESKENKVFKNLMQIILSDENILLAYRTIKTNKGSITTGTDKENILNLAEINQEGFLKKIRISLSNYKPNSVRRVYIPKANGKLRPLGIPTITDRLIQQMFKQVLEPICEAKFFNHSYGFRPLRSTKHAISRIQTLININKLNFTVDIDIKGFFDNVNHNLLIKQLWNIGIRDKRVLAIIGKMLKAPIKGEGIPNKGVPQGGILSPLLSNVVLNDLDQWVAGQWETFETKHKYSGNDVKIFNLKRTSKLKEGYIVRYADDFRIMTRNHDTAIKWFHAVKSYLKNRLKLDISEEKSKVINLRKKSSTYLGYKIKAVRKKNKWVAKTNVSDDKMKQMQGTLKDRINAFKKQLSPENVNLYNATVLGMQQYFQHATHVRIDFHNLEYKLKTKLYNTLWNKAKYEVPKIENKSKSTYLRIYGSNNKKTYVFKSGAYLYPIGKVKTKNSKNFSQGRNPFEVKQGFSWDKEITRLMMSRLPDSSIEYTDNRLSRYSMQKGLCAITKSPLTAELVHCHHVLPKALGGKDTYDNLLIIHMDIHTLIHATNSETIDKYISLFSLNSKQVEKVNKLRAKCKLERIC</sequence>
<dbReference type="SUPFAM" id="SSF56672">
    <property type="entry name" value="DNA/RNA polymerases"/>
    <property type="match status" value="1"/>
</dbReference>
<dbReference type="Pfam" id="PF00078">
    <property type="entry name" value="RVT_1"/>
    <property type="match status" value="1"/>
</dbReference>
<keyword evidence="2" id="KW-0808">Transferase</keyword>
<dbReference type="SMART" id="SM00507">
    <property type="entry name" value="HNHc"/>
    <property type="match status" value="1"/>
</dbReference>
<accession>W7LBE6</accession>
<dbReference type="eggNOG" id="COG3344">
    <property type="taxonomic scope" value="Bacteria"/>
</dbReference>
<evidence type="ECO:0000259" key="1">
    <source>
        <dbReference type="PROSITE" id="PS50878"/>
    </source>
</evidence>
<feature type="domain" description="Reverse transcriptase" evidence="1">
    <location>
        <begin position="79"/>
        <end position="333"/>
    </location>
</feature>
<dbReference type="eggNOG" id="COG1403">
    <property type="taxonomic scope" value="Bacteria"/>
</dbReference>
<dbReference type="PROSITE" id="PS50878">
    <property type="entry name" value="RT_POL"/>
    <property type="match status" value="1"/>
</dbReference>
<keyword evidence="2" id="KW-0548">Nucleotidyltransferase</keyword>
<dbReference type="CDD" id="cd00085">
    <property type="entry name" value="HNHc"/>
    <property type="match status" value="1"/>
</dbReference>
<evidence type="ECO:0000313" key="3">
    <source>
        <dbReference type="Proteomes" id="UP000019270"/>
    </source>
</evidence>